<sequence>MAEIRVPKLNTNDSAYVLAAWLVRDGEPVRAGEAVAEVETSKTVEELVSEHDGVLTHLAPAGRDITPGDPVARVTSP</sequence>
<organism evidence="3 4">
    <name type="scientific">Nonomuraea longispora</name>
    <dbReference type="NCBI Taxonomy" id="1848320"/>
    <lineage>
        <taxon>Bacteria</taxon>
        <taxon>Bacillati</taxon>
        <taxon>Actinomycetota</taxon>
        <taxon>Actinomycetes</taxon>
        <taxon>Streptosporangiales</taxon>
        <taxon>Streptosporangiaceae</taxon>
        <taxon>Nonomuraea</taxon>
    </lineage>
</organism>
<proteinExistence type="predicted"/>
<dbReference type="InterPro" id="IPR003016">
    <property type="entry name" value="2-oxoA_DH_lipoyl-BS"/>
</dbReference>
<name>A0A4R4MVU9_9ACTN</name>
<reference evidence="3 4" key="1">
    <citation type="submission" date="2019-02" db="EMBL/GenBank/DDBJ databases">
        <title>Draft genome sequences of novel Actinobacteria.</title>
        <authorList>
            <person name="Sahin N."/>
            <person name="Ay H."/>
            <person name="Saygin H."/>
        </authorList>
    </citation>
    <scope>NUCLEOTIDE SEQUENCE [LARGE SCALE GENOMIC DNA]</scope>
    <source>
        <strain evidence="3 4">KC201</strain>
    </source>
</reference>
<keyword evidence="1" id="KW-0450">Lipoyl</keyword>
<protein>
    <submittedName>
        <fullName evidence="3">Pyruvate dehydrogenase</fullName>
    </submittedName>
</protein>
<dbReference type="AlphaFoldDB" id="A0A4R4MVU9"/>
<keyword evidence="3" id="KW-0670">Pyruvate</keyword>
<dbReference type="RefSeq" id="WP_220449829.1">
    <property type="nucleotide sequence ID" value="NZ_SMJZ01000194.1"/>
</dbReference>
<dbReference type="SUPFAM" id="SSF51230">
    <property type="entry name" value="Single hybrid motif"/>
    <property type="match status" value="1"/>
</dbReference>
<dbReference type="InterPro" id="IPR011053">
    <property type="entry name" value="Single_hybrid_motif"/>
</dbReference>
<dbReference type="InterPro" id="IPR000089">
    <property type="entry name" value="Biotin_lipoyl"/>
</dbReference>
<dbReference type="PROSITE" id="PS00189">
    <property type="entry name" value="LIPOYL"/>
    <property type="match status" value="1"/>
</dbReference>
<feature type="non-terminal residue" evidence="3">
    <location>
        <position position="77"/>
    </location>
</feature>
<evidence type="ECO:0000313" key="3">
    <source>
        <dbReference type="EMBL" id="TDC00255.1"/>
    </source>
</evidence>
<gene>
    <name evidence="3" type="ORF">E1267_35235</name>
</gene>
<keyword evidence="4" id="KW-1185">Reference proteome</keyword>
<comment type="caution">
    <text evidence="3">The sequence shown here is derived from an EMBL/GenBank/DDBJ whole genome shotgun (WGS) entry which is preliminary data.</text>
</comment>
<dbReference type="EMBL" id="SMJZ01000194">
    <property type="protein sequence ID" value="TDC00255.1"/>
    <property type="molecule type" value="Genomic_DNA"/>
</dbReference>
<accession>A0A4R4MVU9</accession>
<dbReference type="Pfam" id="PF00364">
    <property type="entry name" value="Biotin_lipoyl"/>
    <property type="match status" value="1"/>
</dbReference>
<feature type="domain" description="Lipoyl-binding" evidence="2">
    <location>
        <begin position="3"/>
        <end position="73"/>
    </location>
</feature>
<evidence type="ECO:0000259" key="2">
    <source>
        <dbReference type="Pfam" id="PF00364"/>
    </source>
</evidence>
<dbReference type="Gene3D" id="2.40.50.100">
    <property type="match status" value="1"/>
</dbReference>
<dbReference type="Proteomes" id="UP000295157">
    <property type="component" value="Unassembled WGS sequence"/>
</dbReference>
<dbReference type="CDD" id="cd06849">
    <property type="entry name" value="lipoyl_domain"/>
    <property type="match status" value="1"/>
</dbReference>
<evidence type="ECO:0000256" key="1">
    <source>
        <dbReference type="ARBA" id="ARBA00022823"/>
    </source>
</evidence>
<evidence type="ECO:0000313" key="4">
    <source>
        <dbReference type="Proteomes" id="UP000295157"/>
    </source>
</evidence>